<evidence type="ECO:0000256" key="5">
    <source>
        <dbReference type="ARBA" id="ARBA00023008"/>
    </source>
</evidence>
<sequence length="1204" mass="132050">MVGETVSIAYVTMRLDGVDVQLEPDAITVNGERVELPYSGAGFSIEKSVLYIKVTLELDEKYANQTCGLCGDFNGIRTYNEFISNGAHLTDLQFGNIQKLNGPTEDCEDPIPFPLNNCTDVYDFCREILTGSAFSQCNEIVWVEEYIDICVQDLCLCNESNSFSCLCATFAEYSRQCDHAGGQPGNWRTPELCLPALEASGTAQMFHVLACDNNLFTVLGELRRCGLTETETCLKMVTLNINGGETTVVIKPNGDIFLNWIYTQLPISAANVTIFSPSSFFIIVKTSLGLQLDIQLTPIMQLYIHLDPSFKERTCGLCGNFDGRETDDFRVLSGVVEGTAAAFANTWKTQSACPNIKHKFEDPCSLSIENERYANHWCGLLTDSDGPFAKCHPSVNPAPYHKNCMFDTCNCEKSEDCMCAALSSYVRACAVKGIELPGWRTTVCSKYINSCPQSQNYSYTITTCQPTCRSLSEPDVTCNVKFVPVDGCTCQSGTYLDDSGKCVPANKCPCYYKGNPILTGEVLHDLGAVCGLVSDGKGGCIPMEECPCVHNDVTYKAGEKIKIDCNTCVCKNRMWKCTKNKCLGTCAVYGDGHYITFDDKRYIFNGKCEYTLVQDHCGQNSSTPGTFRIITENVPCGTTGTTCSKTIKIFLENYELILSEEHHELIQRGEGDHPPYRIRYMGIYLVIETYNGLIILWDRKTTIFIKLSADFRGQVCGLCGNYDGNGINDFTTRSQSVVGDVLEFGNSWKVSPTCPDAKCTKNPCSKNPYRKSWSQKQCSIINSKVFAACHSQVDPTKYYEACVTDSCACDAGGDCECFCTAVAAYAQACSEFGVCISWRSPSICPLFCDYYNAEGECDWHYKPCGAPCMKTCRNPSGRCLHHLPGLEGCYPYCPSDKPYFSEDEMSCVDVCGCYDVQGHYYPPGKKFYSRETCQSCQCTSRGIECSYDSKACYCYYEGKTYIYRDVIYNTTDGLGWCMIATCDVNGTINRELYKCAGSTPTTPFTFTTVSATTQSEAENKETILAEGGQVCEKPEDIQCRAEDHPDVRLEELPQKVTCNLNNGLICWNAEQTGKIETCLNFQVRYKCCDYSHCKPGTTAPVPTTATTTTIEGSTPGKSTPPASSKGSTPAPPVPTMTHSTTVVSTAPAVTGAIKTPGVTPGKGSTVPATSLQSTLVSKPTPNTSSKPVLTVSIPSSSPTFTTGM</sequence>
<keyword evidence="7" id="KW-0325">Glycoprotein</keyword>
<evidence type="ECO:0000313" key="11">
    <source>
        <dbReference type="Proteomes" id="UP000826234"/>
    </source>
</evidence>
<evidence type="ECO:0000256" key="7">
    <source>
        <dbReference type="ARBA" id="ARBA00023180"/>
    </source>
</evidence>
<evidence type="ECO:0000256" key="8">
    <source>
        <dbReference type="SAM" id="MobiDB-lite"/>
    </source>
</evidence>
<keyword evidence="6" id="KW-1015">Disulfide bond</keyword>
<reference evidence="10 11" key="1">
    <citation type="journal article" date="2022" name="Gigascience">
        <title>A chromosome-level genome assembly and annotation of the desert horned lizard, Phrynosoma platyrhinos, provides insight into chromosomal rearrangements among reptiles.</title>
        <authorList>
            <person name="Koochekian N."/>
            <person name="Ascanio A."/>
            <person name="Farleigh K."/>
            <person name="Card D.C."/>
            <person name="Schield D.R."/>
            <person name="Castoe T.A."/>
            <person name="Jezkova T."/>
        </authorList>
    </citation>
    <scope>NUCLEOTIDE SEQUENCE [LARGE SCALE GENOMIC DNA]</scope>
    <source>
        <strain evidence="10">NK-2021</strain>
    </source>
</reference>
<dbReference type="InterPro" id="IPR025155">
    <property type="entry name" value="WxxW_domain"/>
</dbReference>
<accession>A0ABQ7SU80</accession>
<keyword evidence="4" id="KW-0677">Repeat</keyword>
<keyword evidence="5" id="KW-0186">Copper</keyword>
<feature type="compositionally biased region" description="Polar residues" evidence="8">
    <location>
        <begin position="1110"/>
        <end position="1127"/>
    </location>
</feature>
<organism evidence="10 11">
    <name type="scientific">Phrynosoma platyrhinos</name>
    <name type="common">Desert horned lizard</name>
    <dbReference type="NCBI Taxonomy" id="52577"/>
    <lineage>
        <taxon>Eukaryota</taxon>
        <taxon>Metazoa</taxon>
        <taxon>Chordata</taxon>
        <taxon>Craniata</taxon>
        <taxon>Vertebrata</taxon>
        <taxon>Euteleostomi</taxon>
        <taxon>Lepidosauria</taxon>
        <taxon>Squamata</taxon>
        <taxon>Bifurcata</taxon>
        <taxon>Unidentata</taxon>
        <taxon>Episquamata</taxon>
        <taxon>Toxicofera</taxon>
        <taxon>Iguania</taxon>
        <taxon>Phrynosomatidae</taxon>
        <taxon>Phrynosomatinae</taxon>
        <taxon>Phrynosoma</taxon>
    </lineage>
</organism>
<dbReference type="SMART" id="SM00215">
    <property type="entry name" value="VWC_out"/>
    <property type="match status" value="1"/>
</dbReference>
<dbReference type="SMART" id="SM00832">
    <property type="entry name" value="C8"/>
    <property type="match status" value="3"/>
</dbReference>
<protein>
    <recommendedName>
        <fullName evidence="9">VWFD domain-containing protein</fullName>
    </recommendedName>
</protein>
<keyword evidence="11" id="KW-1185">Reference proteome</keyword>
<dbReference type="InterPro" id="IPR050780">
    <property type="entry name" value="Mucin_vWF_Thrombospondin_sf"/>
</dbReference>
<dbReference type="Proteomes" id="UP000826234">
    <property type="component" value="Unassembled WGS sequence"/>
</dbReference>
<dbReference type="SMART" id="SM00216">
    <property type="entry name" value="VWD"/>
    <property type="match status" value="2"/>
</dbReference>
<evidence type="ECO:0000256" key="2">
    <source>
        <dbReference type="ARBA" id="ARBA00022525"/>
    </source>
</evidence>
<evidence type="ECO:0000259" key="9">
    <source>
        <dbReference type="PROSITE" id="PS51233"/>
    </source>
</evidence>
<dbReference type="Pfam" id="PF25962">
    <property type="entry name" value="TIL_OTOGL_Mucin"/>
    <property type="match status" value="1"/>
</dbReference>
<dbReference type="PANTHER" id="PTHR11339">
    <property type="entry name" value="EXTRACELLULAR MATRIX GLYCOPROTEIN RELATED"/>
    <property type="match status" value="1"/>
</dbReference>
<feature type="domain" description="VWFD" evidence="9">
    <location>
        <begin position="175"/>
        <end position="354"/>
    </location>
</feature>
<dbReference type="PANTHER" id="PTHR11339:SF408">
    <property type="entry name" value="MUCIN-5B"/>
    <property type="match status" value="1"/>
</dbReference>
<dbReference type="InterPro" id="IPR014853">
    <property type="entry name" value="VWF/SSPO/ZAN-like_Cys-rich_dom"/>
</dbReference>
<evidence type="ECO:0000313" key="10">
    <source>
        <dbReference type="EMBL" id="KAH0620982.1"/>
    </source>
</evidence>
<keyword evidence="2" id="KW-0964">Secreted</keyword>
<comment type="caution">
    <text evidence="10">The sequence shown here is derived from an EMBL/GenBank/DDBJ whole genome shotgun (WGS) entry which is preliminary data.</text>
</comment>
<name>A0ABQ7SU80_PHRPL</name>
<dbReference type="Pfam" id="PF13330">
    <property type="entry name" value="Mucin2_WxxW"/>
    <property type="match status" value="1"/>
</dbReference>
<dbReference type="InterPro" id="IPR002919">
    <property type="entry name" value="TIL_dom"/>
</dbReference>
<proteinExistence type="predicted"/>
<gene>
    <name evidence="10" type="ORF">JD844_021933</name>
</gene>
<dbReference type="InterPro" id="IPR036084">
    <property type="entry name" value="Ser_inhib-like_sf"/>
</dbReference>
<evidence type="ECO:0000256" key="6">
    <source>
        <dbReference type="ARBA" id="ARBA00023157"/>
    </source>
</evidence>
<evidence type="ECO:0000256" key="4">
    <source>
        <dbReference type="ARBA" id="ARBA00022737"/>
    </source>
</evidence>
<feature type="domain" description="VWFD" evidence="9">
    <location>
        <begin position="584"/>
        <end position="755"/>
    </location>
</feature>
<dbReference type="InterPro" id="IPR001007">
    <property type="entry name" value="VWF_dom"/>
</dbReference>
<evidence type="ECO:0000256" key="3">
    <source>
        <dbReference type="ARBA" id="ARBA00022729"/>
    </source>
</evidence>
<dbReference type="EMBL" id="JAIPUX010003289">
    <property type="protein sequence ID" value="KAH0620982.1"/>
    <property type="molecule type" value="Genomic_DNA"/>
</dbReference>
<dbReference type="Pfam" id="PF01826">
    <property type="entry name" value="TIL"/>
    <property type="match status" value="1"/>
</dbReference>
<dbReference type="Pfam" id="PF08742">
    <property type="entry name" value="C8"/>
    <property type="match status" value="3"/>
</dbReference>
<comment type="subcellular location">
    <subcellularLocation>
        <location evidence="1">Secreted</location>
    </subcellularLocation>
</comment>
<dbReference type="InterPro" id="IPR001846">
    <property type="entry name" value="VWF_type-D"/>
</dbReference>
<keyword evidence="3" id="KW-0732">Signal</keyword>
<dbReference type="InterPro" id="IPR058753">
    <property type="entry name" value="TIL_OTOGL_Mucin"/>
</dbReference>
<dbReference type="PROSITE" id="PS51233">
    <property type="entry name" value="VWFD"/>
    <property type="match status" value="3"/>
</dbReference>
<feature type="region of interest" description="Disordered" evidence="8">
    <location>
        <begin position="1099"/>
        <end position="1138"/>
    </location>
</feature>
<feature type="compositionally biased region" description="Low complexity" evidence="8">
    <location>
        <begin position="1099"/>
        <end position="1109"/>
    </location>
</feature>
<feature type="domain" description="VWFD" evidence="9">
    <location>
        <begin position="1"/>
        <end position="108"/>
    </location>
</feature>
<dbReference type="Gene3D" id="2.10.25.10">
    <property type="entry name" value="Laminin"/>
    <property type="match status" value="1"/>
</dbReference>
<dbReference type="Pfam" id="PF00094">
    <property type="entry name" value="VWD"/>
    <property type="match status" value="3"/>
</dbReference>
<dbReference type="SUPFAM" id="SSF57603">
    <property type="entry name" value="FnI-like domain"/>
    <property type="match status" value="1"/>
</dbReference>
<dbReference type="CDD" id="cd19941">
    <property type="entry name" value="TIL"/>
    <property type="match status" value="1"/>
</dbReference>
<dbReference type="SUPFAM" id="SSF57567">
    <property type="entry name" value="Serine protease inhibitors"/>
    <property type="match status" value="1"/>
</dbReference>
<evidence type="ECO:0000256" key="1">
    <source>
        <dbReference type="ARBA" id="ARBA00004613"/>
    </source>
</evidence>